<dbReference type="EMBL" id="RXHJ01000008">
    <property type="protein sequence ID" value="RSZ63135.1"/>
    <property type="molecule type" value="Genomic_DNA"/>
</dbReference>
<dbReference type="Gene3D" id="3.40.190.170">
    <property type="entry name" value="Bacterial extracellular solute-binding protein, family 7"/>
    <property type="match status" value="1"/>
</dbReference>
<name>A0A3S0HGW2_9CORY</name>
<feature type="signal peptide" evidence="2">
    <location>
        <begin position="1"/>
        <end position="25"/>
    </location>
</feature>
<comment type="caution">
    <text evidence="3">The sequence shown here is derived from an EMBL/GenBank/DDBJ whole genome shotgun (WGS) entry which is preliminary data.</text>
</comment>
<dbReference type="PANTHER" id="PTHR33376:SF5">
    <property type="entry name" value="EXTRACYTOPLASMIC SOLUTE RECEPTOR PROTEIN"/>
    <property type="match status" value="1"/>
</dbReference>
<dbReference type="AlphaFoldDB" id="A0A3S0HGW2"/>
<dbReference type="PANTHER" id="PTHR33376">
    <property type="match status" value="1"/>
</dbReference>
<dbReference type="Proteomes" id="UP000274907">
    <property type="component" value="Unassembled WGS sequence"/>
</dbReference>
<evidence type="ECO:0000256" key="1">
    <source>
        <dbReference type="ARBA" id="ARBA00022729"/>
    </source>
</evidence>
<accession>A0A3S0HGW2</accession>
<keyword evidence="1 2" id="KW-0732">Signal</keyword>
<dbReference type="InterPro" id="IPR038404">
    <property type="entry name" value="TRAP_DctP_sf"/>
</dbReference>
<feature type="chain" id="PRO_5018771226" description="ABC transporter substrate-binding protein" evidence="2">
    <location>
        <begin position="26"/>
        <end position="363"/>
    </location>
</feature>
<dbReference type="GO" id="GO:0055085">
    <property type="term" value="P:transmembrane transport"/>
    <property type="evidence" value="ECO:0007669"/>
    <property type="project" value="InterPro"/>
</dbReference>
<evidence type="ECO:0000313" key="4">
    <source>
        <dbReference type="Proteomes" id="UP000274907"/>
    </source>
</evidence>
<sequence>MLKRSARRFLAILAVPLILAGCTPAAEDQNANSEEEVVITLASGFARNHSNNEGLWMFVEKLEENAPWITIDFKGGPEVMAPNLLIEGVAAGVFDIGVMPGDYYVDQIPAMELARFTPYTPMEERENGVVEIYDEIHRDQLDVKYLGRAVAGMPQVILSRDEITGLELHGDSYRTSSATSDIVRAMNGVPVDLPGSEVYTALERNVVSGATWASVGPSSLGLEGVVSYDLAPRFYESVANIVMNERSWDDLDERTRQALVDTIAEVEPDIFAHYLSQTIEETQQWHDAGVQETRLSDEDARELLELAYFDSWDNLDWERILETSPAAAQLRDAYRTPEDELDFDRVPSGAFISDTTELLEEAR</sequence>
<reference evidence="3 4" key="1">
    <citation type="submission" date="2018-12" db="EMBL/GenBank/DDBJ databases">
        <title>YIM 101343 draft genome.</title>
        <authorList>
            <person name="Chen X."/>
        </authorList>
    </citation>
    <scope>NUCLEOTIDE SEQUENCE [LARGE SCALE GENOMIC DNA]</scope>
    <source>
        <strain evidence="3 4">YIM 101343</strain>
    </source>
</reference>
<organism evidence="3 4">
    <name type="scientific">Corynebacterium hylobatis</name>
    <dbReference type="NCBI Taxonomy" id="1859290"/>
    <lineage>
        <taxon>Bacteria</taxon>
        <taxon>Bacillati</taxon>
        <taxon>Actinomycetota</taxon>
        <taxon>Actinomycetes</taxon>
        <taxon>Mycobacteriales</taxon>
        <taxon>Corynebacteriaceae</taxon>
        <taxon>Corynebacterium</taxon>
    </lineage>
</organism>
<dbReference type="OrthoDB" id="9815946at2"/>
<evidence type="ECO:0008006" key="5">
    <source>
        <dbReference type="Google" id="ProtNLM"/>
    </source>
</evidence>
<dbReference type="Pfam" id="PF03480">
    <property type="entry name" value="DctP"/>
    <property type="match status" value="1"/>
</dbReference>
<dbReference type="PROSITE" id="PS51257">
    <property type="entry name" value="PROKAR_LIPOPROTEIN"/>
    <property type="match status" value="1"/>
</dbReference>
<proteinExistence type="predicted"/>
<dbReference type="NCBIfam" id="NF037995">
    <property type="entry name" value="TRAP_S1"/>
    <property type="match status" value="1"/>
</dbReference>
<protein>
    <recommendedName>
        <fullName evidence="5">ABC transporter substrate-binding protein</fullName>
    </recommendedName>
</protein>
<evidence type="ECO:0000256" key="2">
    <source>
        <dbReference type="SAM" id="SignalP"/>
    </source>
</evidence>
<keyword evidence="4" id="KW-1185">Reference proteome</keyword>
<gene>
    <name evidence="3" type="ORF">EAH68_08060</name>
</gene>
<evidence type="ECO:0000313" key="3">
    <source>
        <dbReference type="EMBL" id="RSZ63135.1"/>
    </source>
</evidence>
<dbReference type="InterPro" id="IPR018389">
    <property type="entry name" value="DctP_fam"/>
</dbReference>